<protein>
    <recommendedName>
        <fullName evidence="7">GPN-loop GTPase</fullName>
        <ecNumber evidence="7">3.6.5.-</ecNumber>
    </recommendedName>
</protein>
<dbReference type="InterPro" id="IPR030230">
    <property type="entry name" value="Gpn1/Npa3/XAB1"/>
</dbReference>
<dbReference type="Proteomes" id="UP001217417">
    <property type="component" value="Unassembled WGS sequence"/>
</dbReference>
<gene>
    <name evidence="9" type="ORF">POJ06DRAFT_116264</name>
</gene>
<comment type="similarity">
    <text evidence="1 7">Belongs to the GPN-loop GTPase family.</text>
</comment>
<evidence type="ECO:0000313" key="10">
    <source>
        <dbReference type="Proteomes" id="UP001217417"/>
    </source>
</evidence>
<accession>A0AAD7VRY6</accession>
<dbReference type="InterPro" id="IPR004130">
    <property type="entry name" value="Gpn"/>
</dbReference>
<evidence type="ECO:0000256" key="7">
    <source>
        <dbReference type="RuleBase" id="RU365059"/>
    </source>
</evidence>
<dbReference type="RefSeq" id="XP_056043208.1">
    <property type="nucleotide sequence ID" value="XM_056184162.1"/>
</dbReference>
<keyword evidence="2 7" id="KW-0963">Cytoplasm</keyword>
<dbReference type="Gene3D" id="3.40.50.300">
    <property type="entry name" value="P-loop containing nucleotide triphosphate hydrolases"/>
    <property type="match status" value="1"/>
</dbReference>
<evidence type="ECO:0000256" key="3">
    <source>
        <dbReference type="ARBA" id="ARBA00022553"/>
    </source>
</evidence>
<keyword evidence="4 7" id="KW-0547">Nucleotide-binding</keyword>
<comment type="subcellular location">
    <subcellularLocation>
        <location evidence="7">Cytoplasm</location>
    </subcellularLocation>
    <subcellularLocation>
        <location evidence="7">Nucleus</location>
    </subcellularLocation>
</comment>
<evidence type="ECO:0000256" key="8">
    <source>
        <dbReference type="SAM" id="MobiDB-lite"/>
    </source>
</evidence>
<feature type="compositionally biased region" description="Polar residues" evidence="8">
    <location>
        <begin position="302"/>
        <end position="312"/>
    </location>
</feature>
<comment type="caution">
    <text evidence="9">The sequence shown here is derived from an EMBL/GenBank/DDBJ whole genome shotgun (WGS) entry which is preliminary data.</text>
</comment>
<dbReference type="SUPFAM" id="SSF52540">
    <property type="entry name" value="P-loop containing nucleoside triphosphate hydrolases"/>
    <property type="match status" value="1"/>
</dbReference>
<dbReference type="GO" id="GO:0003924">
    <property type="term" value="F:GTPase activity"/>
    <property type="evidence" value="ECO:0007669"/>
    <property type="project" value="InterPro"/>
</dbReference>
<keyword evidence="3" id="KW-0597">Phosphoprotein</keyword>
<comment type="subunit">
    <text evidence="7">Binds to RNA polymerase II.</text>
</comment>
<evidence type="ECO:0000256" key="5">
    <source>
        <dbReference type="ARBA" id="ARBA00022801"/>
    </source>
</evidence>
<keyword evidence="10" id="KW-1185">Reference proteome</keyword>
<name>A0AAD7VRY6_9ASCO</name>
<dbReference type="EC" id="3.6.5.-" evidence="7"/>
<dbReference type="CDD" id="cd17870">
    <property type="entry name" value="GPN1"/>
    <property type="match status" value="1"/>
</dbReference>
<dbReference type="FunFam" id="3.40.50.300:FF:000579">
    <property type="entry name" value="GPN-loop GTPase"/>
    <property type="match status" value="1"/>
</dbReference>
<proteinExistence type="inferred from homology"/>
<dbReference type="GO" id="GO:0005525">
    <property type="term" value="F:GTP binding"/>
    <property type="evidence" value="ECO:0007669"/>
    <property type="project" value="UniProtKB-KW"/>
</dbReference>
<reference evidence="9" key="1">
    <citation type="submission" date="2023-03" db="EMBL/GenBank/DDBJ databases">
        <title>Near-Complete genome sequence of Lipomyces tetrasporous NRRL Y-64009, an oleaginous yeast capable of growing on lignocellulosic hydrolysates.</title>
        <authorList>
            <consortium name="Lawrence Berkeley National Laboratory"/>
            <person name="Jagtap S.S."/>
            <person name="Liu J.-J."/>
            <person name="Walukiewicz H.E."/>
            <person name="Pangilinan J."/>
            <person name="Lipzen A."/>
            <person name="Ahrendt S."/>
            <person name="Koriabine M."/>
            <person name="Cobaugh K."/>
            <person name="Salamov A."/>
            <person name="Yoshinaga Y."/>
            <person name="Ng V."/>
            <person name="Daum C."/>
            <person name="Grigoriev I.V."/>
            <person name="Slininger P.J."/>
            <person name="Dien B.S."/>
            <person name="Jin Y.-S."/>
            <person name="Rao C.V."/>
        </authorList>
    </citation>
    <scope>NUCLEOTIDE SEQUENCE</scope>
    <source>
        <strain evidence="9">NRRL Y-64009</strain>
    </source>
</reference>
<sequence length="351" mass="39287">MTTPAVVCIGMAGSGKTTFMQRLNSYLHAHDMPPYIVNLDPAVLNVPFSANIDIRDSVNYKEVMKQYNLGPNGAIITSLNLFATKIDQVLGIVEQRAKSVSHILVDTPGQIECFVWSASGAILLDALASAIPTVIAYIVDTPRTTSPATFMSNMLYACSILYKTKLPLVIVFNKTDVADASFATEWMTDFESFQAALKDLDDDENNPEGGSGYMNSLMNSMSLVLEEFYRHLDVVSVSAYTGAGMDDFLQAIDRKVEEFNTDYKAEMERIIREREKEKEAERQRNLNRLMKDMGIKDHAKPTTKNEPAQTISDAEEEDDEDEFADQFVNEEDAEGILDPDYEEQDDSNEEM</sequence>
<evidence type="ECO:0000256" key="6">
    <source>
        <dbReference type="ARBA" id="ARBA00023134"/>
    </source>
</evidence>
<dbReference type="AlphaFoldDB" id="A0AAD7VRY6"/>
<organism evidence="9 10">
    <name type="scientific">Lipomyces tetrasporus</name>
    <dbReference type="NCBI Taxonomy" id="54092"/>
    <lineage>
        <taxon>Eukaryota</taxon>
        <taxon>Fungi</taxon>
        <taxon>Dikarya</taxon>
        <taxon>Ascomycota</taxon>
        <taxon>Saccharomycotina</taxon>
        <taxon>Lipomycetes</taxon>
        <taxon>Lipomycetales</taxon>
        <taxon>Lipomycetaceae</taxon>
        <taxon>Lipomyces</taxon>
    </lineage>
</organism>
<feature type="compositionally biased region" description="Acidic residues" evidence="8">
    <location>
        <begin position="313"/>
        <end position="351"/>
    </location>
</feature>
<dbReference type="PANTHER" id="PTHR21231:SF8">
    <property type="entry name" value="GPN-LOOP GTPASE 1"/>
    <property type="match status" value="1"/>
</dbReference>
<dbReference type="GO" id="GO:0005737">
    <property type="term" value="C:cytoplasm"/>
    <property type="evidence" value="ECO:0007669"/>
    <property type="project" value="UniProtKB-SubCell"/>
</dbReference>
<keyword evidence="5 7" id="KW-0378">Hydrolase</keyword>
<dbReference type="GO" id="GO:0005634">
    <property type="term" value="C:nucleus"/>
    <property type="evidence" value="ECO:0007669"/>
    <property type="project" value="UniProtKB-SubCell"/>
</dbReference>
<dbReference type="EMBL" id="JARPMG010000006">
    <property type="protein sequence ID" value="KAJ8099758.1"/>
    <property type="molecule type" value="Genomic_DNA"/>
</dbReference>
<evidence type="ECO:0000313" key="9">
    <source>
        <dbReference type="EMBL" id="KAJ8099758.1"/>
    </source>
</evidence>
<comment type="function">
    <text evidence="7">Small GTPase required for proper nuclear import of RNA polymerase II (RNAPII). May act at an RNAP assembly step prior to nuclear import.</text>
</comment>
<evidence type="ECO:0000256" key="4">
    <source>
        <dbReference type="ARBA" id="ARBA00022741"/>
    </source>
</evidence>
<feature type="region of interest" description="Disordered" evidence="8">
    <location>
        <begin position="288"/>
        <end position="351"/>
    </location>
</feature>
<evidence type="ECO:0000256" key="1">
    <source>
        <dbReference type="ARBA" id="ARBA00005290"/>
    </source>
</evidence>
<dbReference type="GeneID" id="80879328"/>
<dbReference type="Pfam" id="PF03029">
    <property type="entry name" value="ATP_bind_1"/>
    <property type="match status" value="1"/>
</dbReference>
<dbReference type="PANTHER" id="PTHR21231">
    <property type="entry name" value="XPA-BINDING PROTEIN 1-RELATED"/>
    <property type="match status" value="1"/>
</dbReference>
<dbReference type="InterPro" id="IPR027417">
    <property type="entry name" value="P-loop_NTPase"/>
</dbReference>
<evidence type="ECO:0000256" key="2">
    <source>
        <dbReference type="ARBA" id="ARBA00022490"/>
    </source>
</evidence>
<feature type="compositionally biased region" description="Basic and acidic residues" evidence="8">
    <location>
        <begin position="288"/>
        <end position="300"/>
    </location>
</feature>
<keyword evidence="6 7" id="KW-0342">GTP-binding</keyword>